<keyword evidence="3 6" id="KW-0347">Helicase</keyword>
<keyword evidence="2 6" id="KW-0378">Hydrolase</keyword>
<feature type="short sequence motif" description="Q motif" evidence="5">
    <location>
        <begin position="11"/>
        <end position="39"/>
    </location>
</feature>
<name>A0A8C0XUP7_CASCN</name>
<dbReference type="PANTHER" id="PTHR24031">
    <property type="entry name" value="RNA HELICASE"/>
    <property type="match status" value="1"/>
</dbReference>
<evidence type="ECO:0000259" key="8">
    <source>
        <dbReference type="PROSITE" id="PS51195"/>
    </source>
</evidence>
<evidence type="ECO:0000256" key="5">
    <source>
        <dbReference type="PROSITE-ProRule" id="PRU00552"/>
    </source>
</evidence>
<dbReference type="EC" id="3.6.4.13" evidence="6"/>
<dbReference type="InterPro" id="IPR014014">
    <property type="entry name" value="RNA_helicase_DEAD_Q_motif"/>
</dbReference>
<keyword evidence="7" id="KW-1133">Transmembrane helix</keyword>
<dbReference type="Ensembl" id="ENSCCNT00000039609.1">
    <property type="protein sequence ID" value="ENSCCNP00000031496.1"/>
    <property type="gene ID" value="ENSCCNG00000030003.1"/>
</dbReference>
<sequence>MEDIIVATFQQLDREYKINSRLLQNILDSGFQMPTPIQMQAIPVMLHGQELLASAPTGSGKTLAFSIPILMQLKQPTNKACHSITLDSEACGLRNMTAHHVLLTLLFNLYLACFVIFCSLYA</sequence>
<reference evidence="9" key="1">
    <citation type="submission" date="2023-09" db="UniProtKB">
        <authorList>
            <consortium name="Ensembl"/>
        </authorList>
    </citation>
    <scope>IDENTIFICATION</scope>
</reference>
<dbReference type="GO" id="GO:0003724">
    <property type="term" value="F:RNA helicase activity"/>
    <property type="evidence" value="ECO:0007669"/>
    <property type="project" value="UniProtKB-EC"/>
</dbReference>
<comment type="domain">
    <text evidence="6">The Q motif is unique to and characteristic of the DEAD box family of RNA helicases and controls ATP binding and hydrolysis.</text>
</comment>
<organism evidence="9">
    <name type="scientific">Castor canadensis</name>
    <name type="common">American beaver</name>
    <dbReference type="NCBI Taxonomy" id="51338"/>
    <lineage>
        <taxon>Eukaryota</taxon>
        <taxon>Metazoa</taxon>
        <taxon>Chordata</taxon>
        <taxon>Craniata</taxon>
        <taxon>Vertebrata</taxon>
        <taxon>Euteleostomi</taxon>
        <taxon>Mammalia</taxon>
        <taxon>Eutheria</taxon>
        <taxon>Euarchontoglires</taxon>
        <taxon>Glires</taxon>
        <taxon>Rodentia</taxon>
        <taxon>Castorimorpha</taxon>
        <taxon>Castoridae</taxon>
        <taxon>Castor</taxon>
    </lineage>
</organism>
<keyword evidence="1 6" id="KW-0547">Nucleotide-binding</keyword>
<feature type="transmembrane region" description="Helical" evidence="7">
    <location>
        <begin position="101"/>
        <end position="121"/>
    </location>
</feature>
<accession>A0A8C0XUP7</accession>
<dbReference type="InterPro" id="IPR027417">
    <property type="entry name" value="P-loop_NTPase"/>
</dbReference>
<protein>
    <recommendedName>
        <fullName evidence="6">ATP-dependent RNA helicase</fullName>
        <ecNumber evidence="6">3.6.4.13</ecNumber>
    </recommendedName>
</protein>
<keyword evidence="6" id="KW-0694">RNA-binding</keyword>
<evidence type="ECO:0000256" key="1">
    <source>
        <dbReference type="ARBA" id="ARBA00022741"/>
    </source>
</evidence>
<dbReference type="Pfam" id="PF00270">
    <property type="entry name" value="DEAD"/>
    <property type="match status" value="1"/>
</dbReference>
<keyword evidence="7" id="KW-0472">Membrane</keyword>
<evidence type="ECO:0000313" key="9">
    <source>
        <dbReference type="Ensembl" id="ENSCCNP00000031496.1"/>
    </source>
</evidence>
<evidence type="ECO:0000256" key="6">
    <source>
        <dbReference type="RuleBase" id="RU365068"/>
    </source>
</evidence>
<comment type="catalytic activity">
    <reaction evidence="6">
        <text>ATP + H2O = ADP + phosphate + H(+)</text>
        <dbReference type="Rhea" id="RHEA:13065"/>
        <dbReference type="ChEBI" id="CHEBI:15377"/>
        <dbReference type="ChEBI" id="CHEBI:15378"/>
        <dbReference type="ChEBI" id="CHEBI:30616"/>
        <dbReference type="ChEBI" id="CHEBI:43474"/>
        <dbReference type="ChEBI" id="CHEBI:456216"/>
        <dbReference type="EC" id="3.6.4.13"/>
    </reaction>
</comment>
<dbReference type="AlphaFoldDB" id="A0A8C0XUP7"/>
<dbReference type="PROSITE" id="PS51195">
    <property type="entry name" value="Q_MOTIF"/>
    <property type="match status" value="1"/>
</dbReference>
<keyword evidence="4 6" id="KW-0067">ATP-binding</keyword>
<dbReference type="InterPro" id="IPR011545">
    <property type="entry name" value="DEAD/DEAH_box_helicase_dom"/>
</dbReference>
<dbReference type="GO" id="GO:0016787">
    <property type="term" value="F:hydrolase activity"/>
    <property type="evidence" value="ECO:0007669"/>
    <property type="project" value="UniProtKB-KW"/>
</dbReference>
<evidence type="ECO:0000256" key="2">
    <source>
        <dbReference type="ARBA" id="ARBA00022801"/>
    </source>
</evidence>
<dbReference type="GO" id="GO:0005524">
    <property type="term" value="F:ATP binding"/>
    <property type="evidence" value="ECO:0007669"/>
    <property type="project" value="UniProtKB-UniRule"/>
</dbReference>
<feature type="domain" description="DEAD-box RNA helicase Q" evidence="8">
    <location>
        <begin position="11"/>
        <end position="39"/>
    </location>
</feature>
<evidence type="ECO:0000256" key="4">
    <source>
        <dbReference type="ARBA" id="ARBA00022840"/>
    </source>
</evidence>
<evidence type="ECO:0000256" key="7">
    <source>
        <dbReference type="SAM" id="Phobius"/>
    </source>
</evidence>
<dbReference type="GO" id="GO:0003723">
    <property type="term" value="F:RNA binding"/>
    <property type="evidence" value="ECO:0007669"/>
    <property type="project" value="UniProtKB-UniRule"/>
</dbReference>
<keyword evidence="7" id="KW-0812">Transmembrane</keyword>
<comment type="function">
    <text evidence="6">RNA helicase.</text>
</comment>
<dbReference type="SUPFAM" id="SSF52540">
    <property type="entry name" value="P-loop containing nucleoside triphosphate hydrolases"/>
    <property type="match status" value="1"/>
</dbReference>
<comment type="similarity">
    <text evidence="6">Belongs to the DEAD box helicase family.</text>
</comment>
<proteinExistence type="inferred from homology"/>
<evidence type="ECO:0000256" key="3">
    <source>
        <dbReference type="ARBA" id="ARBA00022806"/>
    </source>
</evidence>
<dbReference type="Gene3D" id="3.40.50.300">
    <property type="entry name" value="P-loop containing nucleotide triphosphate hydrolases"/>
    <property type="match status" value="1"/>
</dbReference>